<accession>A0AA37HFW8</accession>
<dbReference type="RefSeq" id="WP_133123610.1">
    <property type="nucleotide sequence ID" value="NZ_BPQJ01000035.1"/>
</dbReference>
<reference evidence="1" key="1">
    <citation type="journal article" date="2016" name="Front. Microbiol.">
        <title>Genome Sequence of the Piezophilic, Mesophilic Sulfate-Reducing Bacterium Desulfovibrio indicus J2T.</title>
        <authorList>
            <person name="Cao J."/>
            <person name="Maignien L."/>
            <person name="Shao Z."/>
            <person name="Alain K."/>
            <person name="Jebbar M."/>
        </authorList>
    </citation>
    <scope>NUCLEOTIDE SEQUENCE</scope>
    <source>
        <strain evidence="1">JCM 32048</strain>
    </source>
</reference>
<sequence>MNWQPMSTAPQDGRTFLAGLWVNKSSARGTCGYWDAHVIRADDEHKDTVHPDFENGWEWDDYSHWCPIEPPAEGPDA</sequence>
<dbReference type="AlphaFoldDB" id="A0AA37HFW8"/>
<protein>
    <recommendedName>
        <fullName evidence="3">DUF551 domain-containing protein</fullName>
    </recommendedName>
</protein>
<proteinExistence type="predicted"/>
<dbReference type="Proteomes" id="UP001055286">
    <property type="component" value="Unassembled WGS sequence"/>
</dbReference>
<evidence type="ECO:0000313" key="2">
    <source>
        <dbReference type="Proteomes" id="UP001055286"/>
    </source>
</evidence>
<evidence type="ECO:0008006" key="3">
    <source>
        <dbReference type="Google" id="ProtNLM"/>
    </source>
</evidence>
<reference evidence="1" key="2">
    <citation type="submission" date="2021-08" db="EMBL/GenBank/DDBJ databases">
        <authorList>
            <person name="Tani A."/>
            <person name="Ola A."/>
            <person name="Ogura Y."/>
            <person name="Katsura K."/>
            <person name="Hayashi T."/>
        </authorList>
    </citation>
    <scope>NUCLEOTIDE SEQUENCE</scope>
    <source>
        <strain evidence="1">JCM 32048</strain>
    </source>
</reference>
<gene>
    <name evidence="1" type="ORF">MPEAHAMD_5322</name>
</gene>
<evidence type="ECO:0000313" key="1">
    <source>
        <dbReference type="EMBL" id="GJD65135.1"/>
    </source>
</evidence>
<organism evidence="1 2">
    <name type="scientific">Methylobacterium frigidaeris</name>
    <dbReference type="NCBI Taxonomy" id="2038277"/>
    <lineage>
        <taxon>Bacteria</taxon>
        <taxon>Pseudomonadati</taxon>
        <taxon>Pseudomonadota</taxon>
        <taxon>Alphaproteobacteria</taxon>
        <taxon>Hyphomicrobiales</taxon>
        <taxon>Methylobacteriaceae</taxon>
        <taxon>Methylobacterium</taxon>
    </lineage>
</organism>
<keyword evidence="2" id="KW-1185">Reference proteome</keyword>
<comment type="caution">
    <text evidence="1">The sequence shown here is derived from an EMBL/GenBank/DDBJ whole genome shotgun (WGS) entry which is preliminary data.</text>
</comment>
<dbReference type="EMBL" id="BPQJ01000035">
    <property type="protein sequence ID" value="GJD65135.1"/>
    <property type="molecule type" value="Genomic_DNA"/>
</dbReference>
<name>A0AA37HFW8_9HYPH</name>